<dbReference type="InterPro" id="IPR036390">
    <property type="entry name" value="WH_DNA-bd_sf"/>
</dbReference>
<dbReference type="OrthoDB" id="9776746at2"/>
<dbReference type="InterPro" id="IPR050397">
    <property type="entry name" value="Env_Response_Regulators"/>
</dbReference>
<dbReference type="InterPro" id="IPR014710">
    <property type="entry name" value="RmlC-like_jellyroll"/>
</dbReference>
<dbReference type="SUPFAM" id="SSF46785">
    <property type="entry name" value="Winged helix' DNA-binding domain"/>
    <property type="match status" value="1"/>
</dbReference>
<sequence>MLETNSNLQTNFGYLLEDALISEINEIGITKTFKKDEIIIEIGDYIKFMPLLLNGAIKILREDQNGDELVLYYLEKGDTCAMTLSCCLGQTKSKIRAVTETDVELIMIPKEKMGEWLGVYKSWQSFILQSYHNRMDELLEAVDTIAFLKMDERLFRYLKDKAMVTHNDVIFTTHQEISQDLHTSRVVISRLLKKLENEQKIALFRNSIKVLQL</sequence>
<dbReference type="GO" id="GO:0003700">
    <property type="term" value="F:DNA-binding transcription factor activity"/>
    <property type="evidence" value="ECO:0007669"/>
    <property type="project" value="TreeGrafter"/>
</dbReference>
<dbReference type="Pfam" id="PF00027">
    <property type="entry name" value="cNMP_binding"/>
    <property type="match status" value="1"/>
</dbReference>
<dbReference type="EMBL" id="LSFL01000035">
    <property type="protein sequence ID" value="OBY63622.1"/>
    <property type="molecule type" value="Genomic_DNA"/>
</dbReference>
<dbReference type="STRING" id="996801.BW723_03160"/>
<comment type="caution">
    <text evidence="2">The sequence shown here is derived from an EMBL/GenBank/DDBJ whole genome shotgun (WGS) entry which is preliminary data.</text>
</comment>
<dbReference type="SUPFAM" id="SSF51206">
    <property type="entry name" value="cAMP-binding domain-like"/>
    <property type="match status" value="1"/>
</dbReference>
<dbReference type="PANTHER" id="PTHR24567">
    <property type="entry name" value="CRP FAMILY TRANSCRIPTIONAL REGULATORY PROTEIN"/>
    <property type="match status" value="1"/>
</dbReference>
<dbReference type="Gene3D" id="2.60.120.10">
    <property type="entry name" value="Jelly Rolls"/>
    <property type="match status" value="1"/>
</dbReference>
<dbReference type="InterPro" id="IPR036388">
    <property type="entry name" value="WH-like_DNA-bd_sf"/>
</dbReference>
<accession>A0A1B8TVL7</accession>
<reference evidence="3" key="1">
    <citation type="submission" date="2016-02" db="EMBL/GenBank/DDBJ databases">
        <title>Paenibacillus sp. LPB0068, isolated from Crassostrea gigas.</title>
        <authorList>
            <person name="Shin S.-K."/>
            <person name="Yi H."/>
        </authorList>
    </citation>
    <scope>NUCLEOTIDE SEQUENCE [LARGE SCALE GENOMIC DNA]</scope>
    <source>
        <strain evidence="3">KCTC 23969</strain>
    </source>
</reference>
<evidence type="ECO:0000313" key="2">
    <source>
        <dbReference type="EMBL" id="OBY63622.1"/>
    </source>
</evidence>
<dbReference type="KEGG" id="prn:BW723_03160"/>
<dbReference type="Proteomes" id="UP000092612">
    <property type="component" value="Unassembled WGS sequence"/>
</dbReference>
<name>A0A1B8TVL7_9FLAO</name>
<evidence type="ECO:0000313" key="3">
    <source>
        <dbReference type="Proteomes" id="UP000092612"/>
    </source>
</evidence>
<keyword evidence="3" id="KW-1185">Reference proteome</keyword>
<dbReference type="AlphaFoldDB" id="A0A1B8TVL7"/>
<gene>
    <name evidence="2" type="ORF">LPB301_12540</name>
</gene>
<feature type="domain" description="Cyclic nucleotide-binding" evidence="1">
    <location>
        <begin position="16"/>
        <end position="79"/>
    </location>
</feature>
<dbReference type="Gene3D" id="1.10.10.10">
    <property type="entry name" value="Winged helix-like DNA-binding domain superfamily/Winged helix DNA-binding domain"/>
    <property type="match status" value="1"/>
</dbReference>
<protein>
    <submittedName>
        <fullName evidence="2">Crp/Fnr family transcriptional regulator</fullName>
    </submittedName>
</protein>
<evidence type="ECO:0000259" key="1">
    <source>
        <dbReference type="PROSITE" id="PS50042"/>
    </source>
</evidence>
<dbReference type="CDD" id="cd00038">
    <property type="entry name" value="CAP_ED"/>
    <property type="match status" value="1"/>
</dbReference>
<organism evidence="2 3">
    <name type="scientific">Polaribacter reichenbachii</name>
    <dbReference type="NCBI Taxonomy" id="996801"/>
    <lineage>
        <taxon>Bacteria</taxon>
        <taxon>Pseudomonadati</taxon>
        <taxon>Bacteroidota</taxon>
        <taxon>Flavobacteriia</taxon>
        <taxon>Flavobacteriales</taxon>
        <taxon>Flavobacteriaceae</taxon>
    </lineage>
</organism>
<dbReference type="InterPro" id="IPR018490">
    <property type="entry name" value="cNMP-bd_dom_sf"/>
</dbReference>
<dbReference type="PANTHER" id="PTHR24567:SF26">
    <property type="entry name" value="REGULATORY PROTEIN YEIL"/>
    <property type="match status" value="1"/>
</dbReference>
<dbReference type="PROSITE" id="PS50042">
    <property type="entry name" value="CNMP_BINDING_3"/>
    <property type="match status" value="1"/>
</dbReference>
<proteinExistence type="predicted"/>
<dbReference type="GO" id="GO:0005829">
    <property type="term" value="C:cytosol"/>
    <property type="evidence" value="ECO:0007669"/>
    <property type="project" value="TreeGrafter"/>
</dbReference>
<dbReference type="InterPro" id="IPR000595">
    <property type="entry name" value="cNMP-bd_dom"/>
</dbReference>